<accession>A0A1R2CN37</accession>
<organism evidence="2 3">
    <name type="scientific">Stentor coeruleus</name>
    <dbReference type="NCBI Taxonomy" id="5963"/>
    <lineage>
        <taxon>Eukaryota</taxon>
        <taxon>Sar</taxon>
        <taxon>Alveolata</taxon>
        <taxon>Ciliophora</taxon>
        <taxon>Postciliodesmatophora</taxon>
        <taxon>Heterotrichea</taxon>
        <taxon>Heterotrichida</taxon>
        <taxon>Stentoridae</taxon>
        <taxon>Stentor</taxon>
    </lineage>
</organism>
<name>A0A1R2CN37_9CILI</name>
<comment type="caution">
    <text evidence="2">The sequence shown here is derived from an EMBL/GenBank/DDBJ whole genome shotgun (WGS) entry which is preliminary data.</text>
</comment>
<dbReference type="AlphaFoldDB" id="A0A1R2CN37"/>
<dbReference type="Proteomes" id="UP000187209">
    <property type="component" value="Unassembled WGS sequence"/>
</dbReference>
<keyword evidence="3" id="KW-1185">Reference proteome</keyword>
<protein>
    <submittedName>
        <fullName evidence="2">Uncharacterized protein</fullName>
    </submittedName>
</protein>
<evidence type="ECO:0000313" key="2">
    <source>
        <dbReference type="EMBL" id="OMJ90433.1"/>
    </source>
</evidence>
<proteinExistence type="predicted"/>
<feature type="region of interest" description="Disordered" evidence="1">
    <location>
        <begin position="500"/>
        <end position="523"/>
    </location>
</feature>
<feature type="compositionally biased region" description="Basic and acidic residues" evidence="1">
    <location>
        <begin position="509"/>
        <end position="523"/>
    </location>
</feature>
<evidence type="ECO:0000256" key="1">
    <source>
        <dbReference type="SAM" id="MobiDB-lite"/>
    </source>
</evidence>
<reference evidence="2 3" key="1">
    <citation type="submission" date="2016-11" db="EMBL/GenBank/DDBJ databases">
        <title>The macronuclear genome of Stentor coeruleus: a giant cell with tiny introns.</title>
        <authorList>
            <person name="Slabodnick M."/>
            <person name="Ruby J.G."/>
            <person name="Reiff S.B."/>
            <person name="Swart E.C."/>
            <person name="Gosai S."/>
            <person name="Prabakaran S."/>
            <person name="Witkowska E."/>
            <person name="Larue G.E."/>
            <person name="Fisher S."/>
            <person name="Freeman R.M."/>
            <person name="Gunawardena J."/>
            <person name="Chu W."/>
            <person name="Stover N.A."/>
            <person name="Gregory B.D."/>
            <person name="Nowacki M."/>
            <person name="Derisi J."/>
            <person name="Roy S.W."/>
            <person name="Marshall W.F."/>
            <person name="Sood P."/>
        </authorList>
    </citation>
    <scope>NUCLEOTIDE SEQUENCE [LARGE SCALE GENOMIC DNA]</scope>
    <source>
        <strain evidence="2">WM001</strain>
    </source>
</reference>
<gene>
    <name evidence="2" type="ORF">SteCoe_7241</name>
</gene>
<evidence type="ECO:0000313" key="3">
    <source>
        <dbReference type="Proteomes" id="UP000187209"/>
    </source>
</evidence>
<sequence length="523" mass="60445">MENRIITFIGKSFYICKVTSNDEPTPDKIKDKVVELSNKLQEEFFKIERGKTENVRAEALKMLQSWKYLIPNLDLTEKHLCDFLEELFNQFHYNVSDLQAEKAREMLSTVKNVYHFNPVNKRFLLPDLNLVDEEAAYLQEVFNMKVFRSESLISKFLGHFKGFIEVYNDSVKSNIEELIMRTEEEYMHQISISVSMIKRKIHDFILNEFNSRRLQRLIVSVCSITIGNEDAQRNWCTIFEGIFQEEEVILKQIIRTGFTTSIISLAFMKIDQILLIIIEDLISRPLSNLIPGCDTIIASGSTLSSLILFKNKELKCVEGYIVEGRYVQAKDQLFFYLDPIIGGAYFRSTKEVVYLRETGEIFYFGPSKTKTTEQLTKYSFKDAHISVCERYIALYSVDEMYLINSDLKLIYIESKCPRHCVIHEDTLYLLFISENDCPRIKKVEIQGGVSNKPKTKDVISERFGSELRTSLNLGMNLITGILAKNAYNISGPNIIPSSQEAINSNPLEKTPKSDQLEDDQIHK</sequence>
<dbReference type="EMBL" id="MPUH01000103">
    <property type="protein sequence ID" value="OMJ90433.1"/>
    <property type="molecule type" value="Genomic_DNA"/>
</dbReference>